<proteinExistence type="predicted"/>
<organism evidence="2 3">
    <name type="scientific">Setomelanomma holmii</name>
    <dbReference type="NCBI Taxonomy" id="210430"/>
    <lineage>
        <taxon>Eukaryota</taxon>
        <taxon>Fungi</taxon>
        <taxon>Dikarya</taxon>
        <taxon>Ascomycota</taxon>
        <taxon>Pezizomycotina</taxon>
        <taxon>Dothideomycetes</taxon>
        <taxon>Pleosporomycetidae</taxon>
        <taxon>Pleosporales</taxon>
        <taxon>Pleosporineae</taxon>
        <taxon>Phaeosphaeriaceae</taxon>
        <taxon>Setomelanomma</taxon>
    </lineage>
</organism>
<gene>
    <name evidence="2" type="ORF">EK21DRAFT_90188</name>
</gene>
<dbReference type="AlphaFoldDB" id="A0A9P4H996"/>
<name>A0A9P4H996_9PLEO</name>
<feature type="compositionally biased region" description="Polar residues" evidence="1">
    <location>
        <begin position="51"/>
        <end position="66"/>
    </location>
</feature>
<evidence type="ECO:0000256" key="1">
    <source>
        <dbReference type="SAM" id="MobiDB-lite"/>
    </source>
</evidence>
<feature type="region of interest" description="Disordered" evidence="1">
    <location>
        <begin position="44"/>
        <end position="78"/>
    </location>
</feature>
<keyword evidence="3" id="KW-1185">Reference proteome</keyword>
<dbReference type="Proteomes" id="UP000799777">
    <property type="component" value="Unassembled WGS sequence"/>
</dbReference>
<evidence type="ECO:0000313" key="2">
    <source>
        <dbReference type="EMBL" id="KAF2028971.1"/>
    </source>
</evidence>
<reference evidence="2" key="1">
    <citation type="journal article" date="2020" name="Stud. Mycol.">
        <title>101 Dothideomycetes genomes: a test case for predicting lifestyles and emergence of pathogens.</title>
        <authorList>
            <person name="Haridas S."/>
            <person name="Albert R."/>
            <person name="Binder M."/>
            <person name="Bloem J."/>
            <person name="Labutti K."/>
            <person name="Salamov A."/>
            <person name="Andreopoulos B."/>
            <person name="Baker S."/>
            <person name="Barry K."/>
            <person name="Bills G."/>
            <person name="Bluhm B."/>
            <person name="Cannon C."/>
            <person name="Castanera R."/>
            <person name="Culley D."/>
            <person name="Daum C."/>
            <person name="Ezra D."/>
            <person name="Gonzalez J."/>
            <person name="Henrissat B."/>
            <person name="Kuo A."/>
            <person name="Liang C."/>
            <person name="Lipzen A."/>
            <person name="Lutzoni F."/>
            <person name="Magnuson J."/>
            <person name="Mondo S."/>
            <person name="Nolan M."/>
            <person name="Ohm R."/>
            <person name="Pangilinan J."/>
            <person name="Park H.-J."/>
            <person name="Ramirez L."/>
            <person name="Alfaro M."/>
            <person name="Sun H."/>
            <person name="Tritt A."/>
            <person name="Yoshinaga Y."/>
            <person name="Zwiers L.-H."/>
            <person name="Turgeon B."/>
            <person name="Goodwin S."/>
            <person name="Spatafora J."/>
            <person name="Crous P."/>
            <person name="Grigoriev I."/>
        </authorList>
    </citation>
    <scope>NUCLEOTIDE SEQUENCE</scope>
    <source>
        <strain evidence="2">CBS 110217</strain>
    </source>
</reference>
<accession>A0A9P4H996</accession>
<evidence type="ECO:0000313" key="3">
    <source>
        <dbReference type="Proteomes" id="UP000799777"/>
    </source>
</evidence>
<protein>
    <submittedName>
        <fullName evidence="2">Uncharacterized protein</fullName>
    </submittedName>
</protein>
<sequence>MQPSNDGRMPQMLLGMRVLVEADLVWRQQGRVVNLQRRRWGHWGHCGGSGMQSENASSKNSQTSQDGPGPGGRSRSVNGQAVAALGWSHVHKSVGVVPLKRDAQALSHWARATALNVAIERPHWQKCQYCL</sequence>
<dbReference type="EMBL" id="ML978206">
    <property type="protein sequence ID" value="KAF2028971.1"/>
    <property type="molecule type" value="Genomic_DNA"/>
</dbReference>
<comment type="caution">
    <text evidence="2">The sequence shown here is derived from an EMBL/GenBank/DDBJ whole genome shotgun (WGS) entry which is preliminary data.</text>
</comment>